<reference evidence="1 2" key="2">
    <citation type="submission" date="2018-11" db="EMBL/GenBank/DDBJ databases">
        <authorList>
            <consortium name="Pathogen Informatics"/>
        </authorList>
    </citation>
    <scope>NUCLEOTIDE SEQUENCE [LARGE SCALE GENOMIC DNA]</scope>
    <source>
        <strain evidence="1">Dakar</strain>
        <strain evidence="2">Dakar, Senegal</strain>
    </source>
</reference>
<dbReference type="Proteomes" id="UP000279833">
    <property type="component" value="Unassembled WGS sequence"/>
</dbReference>
<gene>
    <name evidence="1" type="ORF">SCUD_LOCUS15245</name>
</gene>
<dbReference type="EMBL" id="UZAK01037450">
    <property type="protein sequence ID" value="VDP58805.1"/>
    <property type="molecule type" value="Genomic_DNA"/>
</dbReference>
<reference evidence="3" key="1">
    <citation type="submission" date="2016-06" db="UniProtKB">
        <authorList>
            <consortium name="WormBaseParasite"/>
        </authorList>
    </citation>
    <scope>IDENTIFICATION</scope>
</reference>
<evidence type="ECO:0000313" key="2">
    <source>
        <dbReference type="Proteomes" id="UP000279833"/>
    </source>
</evidence>
<dbReference type="AlphaFoldDB" id="A0A183KJN7"/>
<dbReference type="WBParaSite" id="SCUD_0001524801-mRNA-1">
    <property type="protein sequence ID" value="SCUD_0001524801-mRNA-1"/>
    <property type="gene ID" value="SCUD_0001524801"/>
</dbReference>
<protein>
    <submittedName>
        <fullName evidence="1 3">Uncharacterized protein</fullName>
    </submittedName>
</protein>
<keyword evidence="2" id="KW-1185">Reference proteome</keyword>
<proteinExistence type="predicted"/>
<evidence type="ECO:0000313" key="1">
    <source>
        <dbReference type="EMBL" id="VDP58805.1"/>
    </source>
</evidence>
<organism evidence="3">
    <name type="scientific">Schistosoma curassoni</name>
    <dbReference type="NCBI Taxonomy" id="6186"/>
    <lineage>
        <taxon>Eukaryota</taxon>
        <taxon>Metazoa</taxon>
        <taxon>Spiralia</taxon>
        <taxon>Lophotrochozoa</taxon>
        <taxon>Platyhelminthes</taxon>
        <taxon>Trematoda</taxon>
        <taxon>Digenea</taxon>
        <taxon>Strigeidida</taxon>
        <taxon>Schistosomatoidea</taxon>
        <taxon>Schistosomatidae</taxon>
        <taxon>Schistosoma</taxon>
    </lineage>
</organism>
<accession>A0A183KJN7</accession>
<name>A0A183KJN7_9TREM</name>
<evidence type="ECO:0000313" key="3">
    <source>
        <dbReference type="WBParaSite" id="SCUD_0001524801-mRNA-1"/>
    </source>
</evidence>
<sequence length="43" mass="5244">MRGYHMRFPETTSPSFTYLMEEMDYFSLQICKLNHKKNHDDNS</sequence>